<dbReference type="PANTHER" id="PTHR31310:SF7">
    <property type="entry name" value="PA-PHOSPHATASE RELATED-FAMILY PROTEIN DDB_G0268928"/>
    <property type="match status" value="1"/>
</dbReference>
<organism evidence="7 8">
    <name type="scientific">Dyadobacter koreensis</name>
    <dbReference type="NCBI Taxonomy" id="408657"/>
    <lineage>
        <taxon>Bacteria</taxon>
        <taxon>Pseudomonadati</taxon>
        <taxon>Bacteroidota</taxon>
        <taxon>Cytophagia</taxon>
        <taxon>Cytophagales</taxon>
        <taxon>Spirosomataceae</taxon>
        <taxon>Dyadobacter</taxon>
    </lineage>
</organism>
<evidence type="ECO:0000256" key="2">
    <source>
        <dbReference type="ARBA" id="ARBA00022692"/>
    </source>
</evidence>
<protein>
    <submittedName>
        <fullName evidence="7">PAP2 superfamily protein</fullName>
    </submittedName>
</protein>
<comment type="subcellular location">
    <subcellularLocation>
        <location evidence="1">Membrane</location>
        <topology evidence="1">Multi-pass membrane protein</topology>
    </subcellularLocation>
</comment>
<proteinExistence type="predicted"/>
<evidence type="ECO:0000313" key="8">
    <source>
        <dbReference type="Proteomes" id="UP000199532"/>
    </source>
</evidence>
<feature type="transmembrane region" description="Helical" evidence="5">
    <location>
        <begin position="162"/>
        <end position="182"/>
    </location>
</feature>
<dbReference type="AlphaFoldDB" id="A0A1H6TD42"/>
<feature type="transmembrane region" description="Helical" evidence="5">
    <location>
        <begin position="48"/>
        <end position="80"/>
    </location>
</feature>
<feature type="transmembrane region" description="Helical" evidence="5">
    <location>
        <begin position="281"/>
        <end position="302"/>
    </location>
</feature>
<dbReference type="RefSeq" id="WP_090334967.1">
    <property type="nucleotide sequence ID" value="NZ_FNXY01000003.1"/>
</dbReference>
<dbReference type="OrthoDB" id="629685at2"/>
<gene>
    <name evidence="7" type="ORF">SAMN04487995_1947</name>
</gene>
<feature type="transmembrane region" description="Helical" evidence="5">
    <location>
        <begin position="136"/>
        <end position="155"/>
    </location>
</feature>
<feature type="transmembrane region" description="Helical" evidence="5">
    <location>
        <begin position="230"/>
        <end position="249"/>
    </location>
</feature>
<dbReference type="GO" id="GO:0016020">
    <property type="term" value="C:membrane"/>
    <property type="evidence" value="ECO:0007669"/>
    <property type="project" value="UniProtKB-SubCell"/>
</dbReference>
<evidence type="ECO:0000256" key="3">
    <source>
        <dbReference type="ARBA" id="ARBA00022989"/>
    </source>
</evidence>
<dbReference type="EMBL" id="FNXY01000003">
    <property type="protein sequence ID" value="SEI73702.1"/>
    <property type="molecule type" value="Genomic_DNA"/>
</dbReference>
<accession>A0A1H6TD42</accession>
<sequence length="307" mass="34923">MINNLESPVTSITKSDFYGPKAILMMLGLSAGYLLLSRYLIGFRSEQVVLLVLTNGFYFFSDATRKFITAFSIFIVYWILFDYMKAFPNYNYNTVHIKSLYDLEKSIFGIKSGLTVLTPNEFWIKHQHPFLDVMSGLFYLTWIPLPLSLAGYLFFKNRSQFFSFAFTFLLVNLIGFVIYYLYPAAPPWYSQQYGFEFIANTPGNTAGLSRFDSFFNVGIFKSIYEKSSNVFAAMPSLHSSYPLIALYYAIKSKISLGLTIIIGITLPGIWFAAVYTSHHYVLDVLAGVACAIAGIILVNLFIAKRFR</sequence>
<evidence type="ECO:0000256" key="5">
    <source>
        <dbReference type="SAM" id="Phobius"/>
    </source>
</evidence>
<feature type="transmembrane region" description="Helical" evidence="5">
    <location>
        <begin position="17"/>
        <end position="36"/>
    </location>
</feature>
<evidence type="ECO:0000256" key="4">
    <source>
        <dbReference type="ARBA" id="ARBA00023136"/>
    </source>
</evidence>
<dbReference type="InterPro" id="IPR026841">
    <property type="entry name" value="Aur1/Ipt1"/>
</dbReference>
<evidence type="ECO:0000313" key="7">
    <source>
        <dbReference type="EMBL" id="SEI73702.1"/>
    </source>
</evidence>
<dbReference type="Pfam" id="PF14378">
    <property type="entry name" value="PAP2_3"/>
    <property type="match status" value="1"/>
</dbReference>
<dbReference type="STRING" id="408657.SAMN04487995_1947"/>
<dbReference type="InterPro" id="IPR052185">
    <property type="entry name" value="IPC_Synthase-Related"/>
</dbReference>
<feature type="domain" description="Inositolphosphotransferase Aur1/Ipt1" evidence="6">
    <location>
        <begin position="126"/>
        <end position="296"/>
    </location>
</feature>
<keyword evidence="2 5" id="KW-0812">Transmembrane</keyword>
<keyword evidence="4 5" id="KW-0472">Membrane</keyword>
<keyword evidence="8" id="KW-1185">Reference proteome</keyword>
<evidence type="ECO:0000256" key="1">
    <source>
        <dbReference type="ARBA" id="ARBA00004141"/>
    </source>
</evidence>
<evidence type="ECO:0000259" key="6">
    <source>
        <dbReference type="Pfam" id="PF14378"/>
    </source>
</evidence>
<name>A0A1H6TD42_9BACT</name>
<dbReference type="Proteomes" id="UP000199532">
    <property type="component" value="Unassembled WGS sequence"/>
</dbReference>
<dbReference type="CDD" id="cd03386">
    <property type="entry name" value="PAP2_Aur1_like"/>
    <property type="match status" value="1"/>
</dbReference>
<feature type="transmembrane region" description="Helical" evidence="5">
    <location>
        <begin position="256"/>
        <end position="275"/>
    </location>
</feature>
<reference evidence="7 8" key="1">
    <citation type="submission" date="2016-10" db="EMBL/GenBank/DDBJ databases">
        <authorList>
            <person name="de Groot N.N."/>
        </authorList>
    </citation>
    <scope>NUCLEOTIDE SEQUENCE [LARGE SCALE GENOMIC DNA]</scope>
    <source>
        <strain evidence="7 8">DSM 19938</strain>
    </source>
</reference>
<dbReference type="PANTHER" id="PTHR31310">
    <property type="match status" value="1"/>
</dbReference>
<keyword evidence="3 5" id="KW-1133">Transmembrane helix</keyword>